<proteinExistence type="predicted"/>
<dbReference type="EMBL" id="JAFNEN010000668">
    <property type="protein sequence ID" value="KAG8178774.1"/>
    <property type="molecule type" value="Genomic_DNA"/>
</dbReference>
<name>A0AAV6U430_9ARAC</name>
<feature type="compositionally biased region" description="Polar residues" evidence="1">
    <location>
        <begin position="1"/>
        <end position="13"/>
    </location>
</feature>
<dbReference type="Proteomes" id="UP000827092">
    <property type="component" value="Unassembled WGS sequence"/>
</dbReference>
<evidence type="ECO:0000313" key="2">
    <source>
        <dbReference type="EMBL" id="KAG8178774.1"/>
    </source>
</evidence>
<sequence>MRPSQQNFPTIATSCPPLPRSTPLFTLPRWQQFEPMSSPKATPTAPEATSPLGRLLLHTAHTFHLI</sequence>
<protein>
    <submittedName>
        <fullName evidence="2">Uncharacterized protein</fullName>
    </submittedName>
</protein>
<evidence type="ECO:0000256" key="1">
    <source>
        <dbReference type="SAM" id="MobiDB-lite"/>
    </source>
</evidence>
<keyword evidence="3" id="KW-1185">Reference proteome</keyword>
<evidence type="ECO:0000313" key="3">
    <source>
        <dbReference type="Proteomes" id="UP000827092"/>
    </source>
</evidence>
<feature type="region of interest" description="Disordered" evidence="1">
    <location>
        <begin position="1"/>
        <end position="20"/>
    </location>
</feature>
<comment type="caution">
    <text evidence="2">The sequence shown here is derived from an EMBL/GenBank/DDBJ whole genome shotgun (WGS) entry which is preliminary data.</text>
</comment>
<reference evidence="2 3" key="1">
    <citation type="journal article" date="2022" name="Nat. Ecol. Evol.">
        <title>A masculinizing supergene underlies an exaggerated male reproductive morph in a spider.</title>
        <authorList>
            <person name="Hendrickx F."/>
            <person name="De Corte Z."/>
            <person name="Sonet G."/>
            <person name="Van Belleghem S.M."/>
            <person name="Kostlbacher S."/>
            <person name="Vangestel C."/>
        </authorList>
    </citation>
    <scope>NUCLEOTIDE SEQUENCE [LARGE SCALE GENOMIC DNA]</scope>
    <source>
        <strain evidence="2">W744_W776</strain>
    </source>
</reference>
<organism evidence="2 3">
    <name type="scientific">Oedothorax gibbosus</name>
    <dbReference type="NCBI Taxonomy" id="931172"/>
    <lineage>
        <taxon>Eukaryota</taxon>
        <taxon>Metazoa</taxon>
        <taxon>Ecdysozoa</taxon>
        <taxon>Arthropoda</taxon>
        <taxon>Chelicerata</taxon>
        <taxon>Arachnida</taxon>
        <taxon>Araneae</taxon>
        <taxon>Araneomorphae</taxon>
        <taxon>Entelegynae</taxon>
        <taxon>Araneoidea</taxon>
        <taxon>Linyphiidae</taxon>
        <taxon>Erigoninae</taxon>
        <taxon>Oedothorax</taxon>
    </lineage>
</organism>
<dbReference type="PROSITE" id="PS51257">
    <property type="entry name" value="PROKAR_LIPOPROTEIN"/>
    <property type="match status" value="1"/>
</dbReference>
<dbReference type="AlphaFoldDB" id="A0AAV6U430"/>
<accession>A0AAV6U430</accession>
<gene>
    <name evidence="2" type="ORF">JTE90_016639</name>
</gene>